<feature type="transmembrane region" description="Helical" evidence="1">
    <location>
        <begin position="59"/>
        <end position="82"/>
    </location>
</feature>
<keyword evidence="1" id="KW-0472">Membrane</keyword>
<organism evidence="2 3">
    <name type="scientific">Lishizhenia tianjinensis</name>
    <dbReference type="NCBI Taxonomy" id="477690"/>
    <lineage>
        <taxon>Bacteria</taxon>
        <taxon>Pseudomonadati</taxon>
        <taxon>Bacteroidota</taxon>
        <taxon>Flavobacteriia</taxon>
        <taxon>Flavobacteriales</taxon>
        <taxon>Crocinitomicaceae</taxon>
        <taxon>Lishizhenia</taxon>
    </lineage>
</organism>
<accession>A0A1I6Y486</accession>
<keyword evidence="1" id="KW-1133">Transmembrane helix</keyword>
<dbReference type="Proteomes" id="UP000236454">
    <property type="component" value="Unassembled WGS sequence"/>
</dbReference>
<protein>
    <submittedName>
        <fullName evidence="2">Uncharacterized protein</fullName>
    </submittedName>
</protein>
<feature type="transmembrane region" description="Helical" evidence="1">
    <location>
        <begin position="94"/>
        <end position="116"/>
    </location>
</feature>
<dbReference type="STRING" id="477690.SAMN05216474_0636"/>
<proteinExistence type="predicted"/>
<name>A0A1I6Y486_9FLAO</name>
<keyword evidence="3" id="KW-1185">Reference proteome</keyword>
<reference evidence="2 3" key="1">
    <citation type="submission" date="2016-10" db="EMBL/GenBank/DDBJ databases">
        <authorList>
            <person name="de Groot N.N."/>
        </authorList>
    </citation>
    <scope>NUCLEOTIDE SEQUENCE [LARGE SCALE GENOMIC DNA]</scope>
    <source>
        <strain evidence="2 3">CGMCC 1.7005</strain>
    </source>
</reference>
<evidence type="ECO:0000313" key="3">
    <source>
        <dbReference type="Proteomes" id="UP000236454"/>
    </source>
</evidence>
<dbReference type="RefSeq" id="WP_170853654.1">
    <property type="nucleotide sequence ID" value="NZ_FPAS01000001.1"/>
</dbReference>
<evidence type="ECO:0000313" key="2">
    <source>
        <dbReference type="EMBL" id="SFT45061.1"/>
    </source>
</evidence>
<dbReference type="EMBL" id="FPAS01000001">
    <property type="protein sequence ID" value="SFT45061.1"/>
    <property type="molecule type" value="Genomic_DNA"/>
</dbReference>
<dbReference type="AlphaFoldDB" id="A0A1I6Y486"/>
<evidence type="ECO:0000256" key="1">
    <source>
        <dbReference type="SAM" id="Phobius"/>
    </source>
</evidence>
<gene>
    <name evidence="2" type="ORF">SAMN05216474_0636</name>
</gene>
<keyword evidence="1" id="KW-0812">Transmembrane</keyword>
<sequence>MKITQIIITILLSLALPLSDIVTLRHSYDFEDDIGPEFYGLPFIYRTEIPWVNSLSGDFYILGYFGNVIFFSLVLVVFTLLIKSIKLNGFIKKLWNVSWMGTSVFLILFAALFFFITEWRFEWTNSEILKHSNQPELGSRTLEFFSTGK</sequence>